<dbReference type="GO" id="GO:0003684">
    <property type="term" value="F:damaged DNA binding"/>
    <property type="evidence" value="ECO:0007669"/>
    <property type="project" value="InterPro"/>
</dbReference>
<dbReference type="GO" id="GO:0006284">
    <property type="term" value="P:base-excision repair"/>
    <property type="evidence" value="ECO:0007669"/>
    <property type="project" value="TreeGrafter"/>
</dbReference>
<dbReference type="NCBIfam" id="TIGR00598">
    <property type="entry name" value="rad14"/>
    <property type="match status" value="1"/>
</dbReference>
<dbReference type="CDD" id="cd21076">
    <property type="entry name" value="DBD_XPA"/>
    <property type="match status" value="1"/>
</dbReference>
<dbReference type="SUPFAM" id="SSF57716">
    <property type="entry name" value="Glucocorticoid receptor-like (DNA-binding domain)"/>
    <property type="match status" value="1"/>
</dbReference>
<dbReference type="SUPFAM" id="SSF46955">
    <property type="entry name" value="Putative DNA-binding domain"/>
    <property type="match status" value="1"/>
</dbReference>
<organism evidence="12 13">
    <name type="scientific">Homarus americanus</name>
    <name type="common">American lobster</name>
    <dbReference type="NCBI Taxonomy" id="6706"/>
    <lineage>
        <taxon>Eukaryota</taxon>
        <taxon>Metazoa</taxon>
        <taxon>Ecdysozoa</taxon>
        <taxon>Arthropoda</taxon>
        <taxon>Crustacea</taxon>
        <taxon>Multicrustacea</taxon>
        <taxon>Malacostraca</taxon>
        <taxon>Eumalacostraca</taxon>
        <taxon>Eucarida</taxon>
        <taxon>Decapoda</taxon>
        <taxon>Pleocyemata</taxon>
        <taxon>Astacidea</taxon>
        <taxon>Nephropoidea</taxon>
        <taxon>Nephropidae</taxon>
        <taxon>Homarus</taxon>
    </lineage>
</organism>
<evidence type="ECO:0000256" key="6">
    <source>
        <dbReference type="ARBA" id="ARBA00022833"/>
    </source>
</evidence>
<feature type="compositionally biased region" description="Basic and acidic residues" evidence="10">
    <location>
        <begin position="25"/>
        <end position="34"/>
    </location>
</feature>
<sequence>MSSKTQQKRSIFDDSDELSVPMKKSKFEAQKKNGSDSSKNCGIRKTHKTTGRKTKSTNDKSPTESPQECEPSKTPEKDQDDSVVVAKKDKLVLSPAQRARMEQNRQQALLIRQDKINRRNPYVKNEEKKDTTKVLQINNTKLIDTGAGFFIEENGELSNDDILAGIKLVYEPGPLLEIDRPHCLECEKPFDNSFLLQNFDHPTCDKCKESDDKHALIPKTDARNEYLLKDVDIEKREPPLKYILRKNPHNSRWGDMKLYLKLQVEKRALEVWGSEEAIESAMKKKEDQSELRKQKRFNKKMKELRMNVRSSLYTRATKNHEHEYDEEVYLPDEDEYSRTCKTCGHSYTFDKM</sequence>
<comment type="similarity">
    <text evidence="2">Belongs to the XPA family.</text>
</comment>
<evidence type="ECO:0000256" key="3">
    <source>
        <dbReference type="ARBA" id="ARBA00022723"/>
    </source>
</evidence>
<dbReference type="InterPro" id="IPR037129">
    <property type="entry name" value="XPA_sf"/>
</dbReference>
<evidence type="ECO:0000256" key="2">
    <source>
        <dbReference type="ARBA" id="ARBA00005548"/>
    </source>
</evidence>
<dbReference type="EMBL" id="JAHLQT010003055">
    <property type="protein sequence ID" value="KAG7176617.1"/>
    <property type="molecule type" value="Genomic_DNA"/>
</dbReference>
<dbReference type="Pfam" id="PF01286">
    <property type="entry name" value="XPA_N"/>
    <property type="match status" value="1"/>
</dbReference>
<keyword evidence="5" id="KW-0863">Zinc-finger</keyword>
<comment type="caution">
    <text evidence="12">The sequence shown here is derived from an EMBL/GenBank/DDBJ whole genome shotgun (WGS) entry which is preliminary data.</text>
</comment>
<keyword evidence="6" id="KW-0862">Zinc</keyword>
<dbReference type="InterPro" id="IPR022652">
    <property type="entry name" value="Znf_XPA_CS"/>
</dbReference>
<feature type="domain" description="XPA C-terminal" evidence="11">
    <location>
        <begin position="213"/>
        <end position="264"/>
    </location>
</feature>
<feature type="region of interest" description="Disordered" evidence="10">
    <location>
        <begin position="1"/>
        <end position="83"/>
    </location>
</feature>
<evidence type="ECO:0000256" key="9">
    <source>
        <dbReference type="ARBA" id="ARBA00023242"/>
    </source>
</evidence>
<dbReference type="GO" id="GO:0000110">
    <property type="term" value="C:nucleotide-excision repair factor 1 complex"/>
    <property type="evidence" value="ECO:0007669"/>
    <property type="project" value="TreeGrafter"/>
</dbReference>
<evidence type="ECO:0000256" key="7">
    <source>
        <dbReference type="ARBA" id="ARBA00023125"/>
    </source>
</evidence>
<evidence type="ECO:0000256" key="5">
    <source>
        <dbReference type="ARBA" id="ARBA00022771"/>
    </source>
</evidence>
<dbReference type="Proteomes" id="UP000747542">
    <property type="component" value="Unassembled WGS sequence"/>
</dbReference>
<dbReference type="AlphaFoldDB" id="A0A8J5NBI1"/>
<keyword evidence="13" id="KW-1185">Reference proteome</keyword>
<dbReference type="InterPro" id="IPR022656">
    <property type="entry name" value="XPA_C"/>
</dbReference>
<comment type="subcellular location">
    <subcellularLocation>
        <location evidence="1">Nucleus</location>
    </subcellularLocation>
</comment>
<keyword evidence="8" id="KW-0234">DNA repair</keyword>
<keyword evidence="4" id="KW-0227">DNA damage</keyword>
<dbReference type="GO" id="GO:1901255">
    <property type="term" value="P:nucleotide-excision repair involved in interstrand cross-link repair"/>
    <property type="evidence" value="ECO:0007669"/>
    <property type="project" value="TreeGrafter"/>
</dbReference>
<keyword evidence="7" id="KW-0238">DNA-binding</keyword>
<gene>
    <name evidence="12" type="primary">Xpa-L</name>
    <name evidence="12" type="ORF">Hamer_G015423</name>
</gene>
<evidence type="ECO:0000313" key="12">
    <source>
        <dbReference type="EMBL" id="KAG7176617.1"/>
    </source>
</evidence>
<keyword evidence="9" id="KW-0539">Nucleus</keyword>
<proteinExistence type="inferred from homology"/>
<dbReference type="Gene3D" id="3.90.530.10">
    <property type="entry name" value="XPA C-terminal domain"/>
    <property type="match status" value="1"/>
</dbReference>
<evidence type="ECO:0000256" key="10">
    <source>
        <dbReference type="SAM" id="MobiDB-lite"/>
    </source>
</evidence>
<dbReference type="PANTHER" id="PTHR10142">
    <property type="entry name" value="DNA REPAIR PROTEIN COMPLEMENTING XP-A CELLS"/>
    <property type="match status" value="1"/>
</dbReference>
<dbReference type="GO" id="GO:0000715">
    <property type="term" value="P:nucleotide-excision repair, DNA damage recognition"/>
    <property type="evidence" value="ECO:0007669"/>
    <property type="project" value="TreeGrafter"/>
</dbReference>
<evidence type="ECO:0000313" key="13">
    <source>
        <dbReference type="Proteomes" id="UP000747542"/>
    </source>
</evidence>
<reference evidence="12" key="1">
    <citation type="journal article" date="2021" name="Sci. Adv.">
        <title>The American lobster genome reveals insights on longevity, neural, and immune adaptations.</title>
        <authorList>
            <person name="Polinski J.M."/>
            <person name="Zimin A.V."/>
            <person name="Clark K.F."/>
            <person name="Kohn A.B."/>
            <person name="Sadowski N."/>
            <person name="Timp W."/>
            <person name="Ptitsyn A."/>
            <person name="Khanna P."/>
            <person name="Romanova D.Y."/>
            <person name="Williams P."/>
            <person name="Greenwood S.J."/>
            <person name="Moroz L.L."/>
            <person name="Walt D.R."/>
            <person name="Bodnar A.G."/>
        </authorList>
    </citation>
    <scope>NUCLEOTIDE SEQUENCE</scope>
    <source>
        <strain evidence="12">GMGI-L3</strain>
    </source>
</reference>
<dbReference type="Pfam" id="PF05181">
    <property type="entry name" value="XPA_C"/>
    <property type="match status" value="1"/>
</dbReference>
<keyword evidence="3" id="KW-0479">Metal-binding</keyword>
<dbReference type="GO" id="GO:0070914">
    <property type="term" value="P:UV-damage excision repair"/>
    <property type="evidence" value="ECO:0007669"/>
    <property type="project" value="TreeGrafter"/>
</dbReference>
<evidence type="ECO:0000256" key="4">
    <source>
        <dbReference type="ARBA" id="ARBA00022763"/>
    </source>
</evidence>
<evidence type="ECO:0000259" key="11">
    <source>
        <dbReference type="Pfam" id="PF05181"/>
    </source>
</evidence>
<evidence type="ECO:0000256" key="1">
    <source>
        <dbReference type="ARBA" id="ARBA00004123"/>
    </source>
</evidence>
<protein>
    <submittedName>
        <fullName evidence="12">DNA repair protein complementing XP-A cells-less</fullName>
    </submittedName>
</protein>
<evidence type="ECO:0000256" key="8">
    <source>
        <dbReference type="ARBA" id="ARBA00023204"/>
    </source>
</evidence>
<dbReference type="FunFam" id="3.90.530.10:FF:000001">
    <property type="entry name" value="DNA repair protein complementing XP-A cells"/>
    <property type="match status" value="1"/>
</dbReference>
<dbReference type="PANTHER" id="PTHR10142:SF0">
    <property type="entry name" value="DNA REPAIR PROTEIN COMPLEMENTING XP-A CELLS"/>
    <property type="match status" value="1"/>
</dbReference>
<accession>A0A8J5NBI1</accession>
<feature type="compositionally biased region" description="Basic residues" evidence="10">
    <location>
        <begin position="42"/>
        <end position="55"/>
    </location>
</feature>
<dbReference type="InterPro" id="IPR009061">
    <property type="entry name" value="DNA-bd_dom_put_sf"/>
</dbReference>
<dbReference type="GO" id="GO:0008270">
    <property type="term" value="F:zinc ion binding"/>
    <property type="evidence" value="ECO:0007669"/>
    <property type="project" value="UniProtKB-KW"/>
</dbReference>
<name>A0A8J5NBI1_HOMAM</name>
<dbReference type="InterPro" id="IPR000465">
    <property type="entry name" value="XPA/RAD14"/>
</dbReference>